<evidence type="ECO:0000313" key="10">
    <source>
        <dbReference type="Proteomes" id="UP000198916"/>
    </source>
</evidence>
<evidence type="ECO:0000256" key="6">
    <source>
        <dbReference type="SAM" id="SignalP"/>
    </source>
</evidence>
<dbReference type="EMBL" id="FNZR01000004">
    <property type="protein sequence ID" value="SEL26425.1"/>
    <property type="molecule type" value="Genomic_DNA"/>
</dbReference>
<dbReference type="InterPro" id="IPR033985">
    <property type="entry name" value="SusD-like_N"/>
</dbReference>
<dbReference type="STRING" id="332977.SAMN05421740_10488"/>
<name>A0A1H7NTS3_9SPHI</name>
<evidence type="ECO:0000259" key="8">
    <source>
        <dbReference type="Pfam" id="PF14322"/>
    </source>
</evidence>
<feature type="signal peptide" evidence="6">
    <location>
        <begin position="1"/>
        <end position="20"/>
    </location>
</feature>
<keyword evidence="10" id="KW-1185">Reference proteome</keyword>
<dbReference type="SUPFAM" id="SSF48452">
    <property type="entry name" value="TPR-like"/>
    <property type="match status" value="1"/>
</dbReference>
<comment type="similarity">
    <text evidence="2">Belongs to the SusD family.</text>
</comment>
<dbReference type="Proteomes" id="UP000198916">
    <property type="component" value="Unassembled WGS sequence"/>
</dbReference>
<feature type="domain" description="SusD-like N-terminal" evidence="8">
    <location>
        <begin position="23"/>
        <end position="214"/>
    </location>
</feature>
<comment type="subcellular location">
    <subcellularLocation>
        <location evidence="1">Cell outer membrane</location>
    </subcellularLocation>
</comment>
<organism evidence="9 10">
    <name type="scientific">Parapedobacter koreensis</name>
    <dbReference type="NCBI Taxonomy" id="332977"/>
    <lineage>
        <taxon>Bacteria</taxon>
        <taxon>Pseudomonadati</taxon>
        <taxon>Bacteroidota</taxon>
        <taxon>Sphingobacteriia</taxon>
        <taxon>Sphingobacteriales</taxon>
        <taxon>Sphingobacteriaceae</taxon>
        <taxon>Parapedobacter</taxon>
    </lineage>
</organism>
<proteinExistence type="inferred from homology"/>
<evidence type="ECO:0000256" key="2">
    <source>
        <dbReference type="ARBA" id="ARBA00006275"/>
    </source>
</evidence>
<dbReference type="AlphaFoldDB" id="A0A1H7NTS3"/>
<dbReference type="Pfam" id="PF07980">
    <property type="entry name" value="SusD_RagB"/>
    <property type="match status" value="1"/>
</dbReference>
<dbReference type="GO" id="GO:0009279">
    <property type="term" value="C:cell outer membrane"/>
    <property type="evidence" value="ECO:0007669"/>
    <property type="project" value="UniProtKB-SubCell"/>
</dbReference>
<sequence length="496" mass="55163">MKIYLHIFSLLMLAFGSSCSDSFLENEPHELTDAVFWQTAAQAESALAGVYTPLQDEEALGGEEWCGMEAFSDIGYMNDNYSDFIAMSEFRALQNTENDLSLNSYRSYFQVIKRANDVLYNVPSIQMDETQKRRILGEANFLLSYAYFTMIQRYGGVPIYDPENSDAATVRGSAADVWAVIESSLTAATGQLSMQHEQGRPGLGAAWGLLAKAYAYQGKWSECRAAAEQVINDGFHTLHSSYAELFTIEHETASEHLWSLGARFGSYPITPILYLPNDVWGGDHDEQLGAGWRLVSATNAFYDSYQAGDIRRQATVAKRNVDVVTYNGTTDVLRAPNNQSDVVCIKFMQPYATRYENWNPGLDVPAVRLADVLLLHAEAIINLNGGGPTNRTVGVAEAATSFNKVRTRANLTPIDAPTFNDLMYERKMELAFEGGDRHFDLVRWGLAAEVYNNTPAEGSYKPARTFNPAMHNLLPYPQNEIDVSNGTILQNPGYQN</sequence>
<dbReference type="Pfam" id="PF14322">
    <property type="entry name" value="SusD-like_3"/>
    <property type="match status" value="1"/>
</dbReference>
<evidence type="ECO:0000256" key="5">
    <source>
        <dbReference type="ARBA" id="ARBA00023237"/>
    </source>
</evidence>
<keyword evidence="3 6" id="KW-0732">Signal</keyword>
<dbReference type="OrthoDB" id="5694214at2"/>
<dbReference type="Gene3D" id="1.25.40.390">
    <property type="match status" value="1"/>
</dbReference>
<feature type="chain" id="PRO_5011697410" evidence="6">
    <location>
        <begin position="21"/>
        <end position="496"/>
    </location>
</feature>
<evidence type="ECO:0000256" key="3">
    <source>
        <dbReference type="ARBA" id="ARBA00022729"/>
    </source>
</evidence>
<evidence type="ECO:0000256" key="1">
    <source>
        <dbReference type="ARBA" id="ARBA00004442"/>
    </source>
</evidence>
<evidence type="ECO:0000313" key="9">
    <source>
        <dbReference type="EMBL" id="SEL26425.1"/>
    </source>
</evidence>
<keyword evidence="5" id="KW-0998">Cell outer membrane</keyword>
<feature type="domain" description="RagB/SusD" evidence="7">
    <location>
        <begin position="302"/>
        <end position="494"/>
    </location>
</feature>
<dbReference type="InterPro" id="IPR011990">
    <property type="entry name" value="TPR-like_helical_dom_sf"/>
</dbReference>
<dbReference type="RefSeq" id="WP_090605598.1">
    <property type="nucleotide sequence ID" value="NZ_FNZR01000004.1"/>
</dbReference>
<evidence type="ECO:0000256" key="4">
    <source>
        <dbReference type="ARBA" id="ARBA00023136"/>
    </source>
</evidence>
<keyword evidence="4" id="KW-0472">Membrane</keyword>
<dbReference type="InterPro" id="IPR012944">
    <property type="entry name" value="SusD_RagB_dom"/>
</dbReference>
<gene>
    <name evidence="9" type="ORF">SAMN05421740_10488</name>
</gene>
<dbReference type="PROSITE" id="PS51257">
    <property type="entry name" value="PROKAR_LIPOPROTEIN"/>
    <property type="match status" value="1"/>
</dbReference>
<reference evidence="10" key="1">
    <citation type="submission" date="2016-10" db="EMBL/GenBank/DDBJ databases">
        <authorList>
            <person name="Varghese N."/>
            <person name="Submissions S."/>
        </authorList>
    </citation>
    <scope>NUCLEOTIDE SEQUENCE [LARGE SCALE GENOMIC DNA]</scope>
    <source>
        <strain evidence="10">Jip14</strain>
    </source>
</reference>
<accession>A0A1H7NTS3</accession>
<protein>
    <submittedName>
        <fullName evidence="9">Starch-binding associating with outer membrane</fullName>
    </submittedName>
</protein>
<evidence type="ECO:0000259" key="7">
    <source>
        <dbReference type="Pfam" id="PF07980"/>
    </source>
</evidence>